<comment type="caution">
    <text evidence="3">The sequence shown here is derived from an EMBL/GenBank/DDBJ whole genome shotgun (WGS) entry which is preliminary data.</text>
</comment>
<dbReference type="OrthoDB" id="64477at2759"/>
<evidence type="ECO:0000313" key="3">
    <source>
        <dbReference type="EMBL" id="RDB30568.1"/>
    </source>
</evidence>
<evidence type="ECO:0000259" key="2">
    <source>
        <dbReference type="Pfam" id="PF00583"/>
    </source>
</evidence>
<feature type="compositionally biased region" description="Low complexity" evidence="1">
    <location>
        <begin position="351"/>
        <end position="363"/>
    </location>
</feature>
<reference evidence="3" key="1">
    <citation type="submission" date="2018-04" db="EMBL/GenBank/DDBJ databases">
        <title>Whole genome sequencing of Hypsizygus marmoreus.</title>
        <authorList>
            <person name="Choi I.-G."/>
            <person name="Min B."/>
            <person name="Kim J.-G."/>
            <person name="Kim S."/>
            <person name="Oh Y.-L."/>
            <person name="Kong W.-S."/>
            <person name="Park H."/>
            <person name="Jeong J."/>
            <person name="Song E.-S."/>
        </authorList>
    </citation>
    <scope>NUCLEOTIDE SEQUENCE [LARGE SCALE GENOMIC DNA]</scope>
    <source>
        <strain evidence="3">51987-8</strain>
    </source>
</reference>
<organism evidence="3 4">
    <name type="scientific">Hypsizygus marmoreus</name>
    <name type="common">White beech mushroom</name>
    <name type="synonym">Agaricus marmoreus</name>
    <dbReference type="NCBI Taxonomy" id="39966"/>
    <lineage>
        <taxon>Eukaryota</taxon>
        <taxon>Fungi</taxon>
        <taxon>Dikarya</taxon>
        <taxon>Basidiomycota</taxon>
        <taxon>Agaricomycotina</taxon>
        <taxon>Agaricomycetes</taxon>
        <taxon>Agaricomycetidae</taxon>
        <taxon>Agaricales</taxon>
        <taxon>Tricholomatineae</taxon>
        <taxon>Lyophyllaceae</taxon>
        <taxon>Hypsizygus</taxon>
    </lineage>
</organism>
<feature type="compositionally biased region" description="Polar residues" evidence="1">
    <location>
        <begin position="462"/>
        <end position="472"/>
    </location>
</feature>
<dbReference type="Gene3D" id="3.40.630.30">
    <property type="match status" value="1"/>
</dbReference>
<protein>
    <recommendedName>
        <fullName evidence="2">N-acetyltransferase domain-containing protein</fullName>
    </recommendedName>
</protein>
<dbReference type="InParanoid" id="A0A369K9H0"/>
<proteinExistence type="predicted"/>
<dbReference type="SUPFAM" id="SSF55729">
    <property type="entry name" value="Acyl-CoA N-acyltransferases (Nat)"/>
    <property type="match status" value="1"/>
</dbReference>
<gene>
    <name evidence="3" type="ORF">Hypma_007143</name>
</gene>
<dbReference type="AlphaFoldDB" id="A0A369K9H0"/>
<dbReference type="Proteomes" id="UP000076154">
    <property type="component" value="Unassembled WGS sequence"/>
</dbReference>
<dbReference type="GO" id="GO:0016747">
    <property type="term" value="F:acyltransferase activity, transferring groups other than amino-acyl groups"/>
    <property type="evidence" value="ECO:0007669"/>
    <property type="project" value="InterPro"/>
</dbReference>
<dbReference type="Pfam" id="PF00583">
    <property type="entry name" value="Acetyltransf_1"/>
    <property type="match status" value="1"/>
</dbReference>
<dbReference type="EMBL" id="LUEZ02000005">
    <property type="protein sequence ID" value="RDB30568.1"/>
    <property type="molecule type" value="Genomic_DNA"/>
</dbReference>
<name>A0A369K9H0_HYPMA</name>
<evidence type="ECO:0000256" key="1">
    <source>
        <dbReference type="SAM" id="MobiDB-lite"/>
    </source>
</evidence>
<feature type="region of interest" description="Disordered" evidence="1">
    <location>
        <begin position="347"/>
        <end position="482"/>
    </location>
</feature>
<evidence type="ECO:0000313" key="4">
    <source>
        <dbReference type="Proteomes" id="UP000076154"/>
    </source>
</evidence>
<keyword evidence="4" id="KW-1185">Reference proteome</keyword>
<accession>A0A369K9H0</accession>
<dbReference type="InterPro" id="IPR000182">
    <property type="entry name" value="GNAT_dom"/>
</dbReference>
<feature type="compositionally biased region" description="Basic and acidic residues" evidence="1">
    <location>
        <begin position="391"/>
        <end position="401"/>
    </location>
</feature>
<dbReference type="InterPro" id="IPR016181">
    <property type="entry name" value="Acyl_CoA_acyltransferase"/>
</dbReference>
<feature type="domain" description="N-acetyltransferase" evidence="2">
    <location>
        <begin position="164"/>
        <end position="257"/>
    </location>
</feature>
<sequence length="482" mass="54977">MPPTTEPNADIWLSNGLEEQDDKLDILTNLFEKLQLATVETSDPGLDLITFAQNTFYFGVILKKRLIKPPKWCLDLNRPQIDTKDHLASRSALESSELKRKLEAVEEVRAAKKQYHESPVAKTRPLKIKKSTNDVLTFQTTPQPLLPPVPASFRTLPNSAISDQQEQSCEEEDETFYVDEEAEEEVEDVLGIVYLNHYNRLLADDPLHVGELNIGIILAQEHQGKGYARRAVELVLDIAFKDPSCHRVQAILPHHVAKDRAICLFIYMRFGHEGTRRRAFLSPMENEYRDVTYMGMIDIEWVLRNSFRTRPAPKSVWDELFARHQREREDLLNWESNNMHTTLRRTSSMATVRPTTPTTVRTTNPLSKDIDAFSDEEESDNEEELYVPEVGVDKGKRREMVDSEEEEYGAPRVPPESDFESDTDSYFSSSDSASYVSWHRSETPDGYSSAASWDVVEPSSPPSTASFDSIDSASMRDLVNND</sequence>
<feature type="compositionally biased region" description="Acidic residues" evidence="1">
    <location>
        <begin position="372"/>
        <end position="386"/>
    </location>
</feature>
<feature type="compositionally biased region" description="Low complexity" evidence="1">
    <location>
        <begin position="424"/>
        <end position="437"/>
    </location>
</feature>